<dbReference type="PATRIC" id="fig|1156913.3.peg.3317"/>
<keyword evidence="2" id="KW-1185">Reference proteome</keyword>
<dbReference type="EMBL" id="CP003410">
    <property type="protein sequence ID" value="AGM05821.1"/>
    <property type="molecule type" value="Genomic_DNA"/>
</dbReference>
<evidence type="ECO:0000313" key="1">
    <source>
        <dbReference type="EMBL" id="AGM05821.1"/>
    </source>
</evidence>
<protein>
    <submittedName>
        <fullName evidence="1">Uncharacterized protein</fullName>
    </submittedName>
</protein>
<evidence type="ECO:0000313" key="2">
    <source>
        <dbReference type="Proteomes" id="UP000013968"/>
    </source>
</evidence>
<proteinExistence type="predicted"/>
<reference evidence="1 2" key="1">
    <citation type="journal article" date="2013" name="BMC Genomics">
        <title>ContigScape: a Cytoscape plugin facilitating microbial genome gap closing.</title>
        <authorList>
            <person name="Tang B."/>
            <person name="Wang Q."/>
            <person name="Yang M."/>
            <person name="Xie F."/>
            <person name="Zhu Y."/>
            <person name="Zhuo Y."/>
            <person name="Wang S."/>
            <person name="Gao H."/>
            <person name="Ding X."/>
            <person name="Zhang L."/>
            <person name="Zhao G."/>
            <person name="Zheng H."/>
        </authorList>
    </citation>
    <scope>NUCLEOTIDE SEQUENCE [LARGE SCALE GENOMIC DNA]</scope>
    <source>
        <strain evidence="1 2">HCCB10007</strain>
    </source>
</reference>
<name>R4T076_9PSEU</name>
<accession>R4T076</accession>
<dbReference type="AlphaFoldDB" id="R4T076"/>
<dbReference type="HOGENOM" id="CLU_131389_0_0_11"/>
<dbReference type="Proteomes" id="UP000013968">
    <property type="component" value="Chromosome"/>
</dbReference>
<gene>
    <name evidence="1" type="ORF">AORI_3236</name>
</gene>
<organism evidence="1 2">
    <name type="scientific">Amycolatopsis keratiniphila</name>
    <dbReference type="NCBI Taxonomy" id="129921"/>
    <lineage>
        <taxon>Bacteria</taxon>
        <taxon>Bacillati</taxon>
        <taxon>Actinomycetota</taxon>
        <taxon>Actinomycetes</taxon>
        <taxon>Pseudonocardiales</taxon>
        <taxon>Pseudonocardiaceae</taxon>
        <taxon>Amycolatopsis</taxon>
        <taxon>Amycolatopsis japonica group</taxon>
    </lineage>
</organism>
<dbReference type="KEGG" id="aoi:AORI_3236"/>
<dbReference type="RefSeq" id="WP_016333587.1">
    <property type="nucleotide sequence ID" value="NC_021252.1"/>
</dbReference>
<sequence length="169" mass="19235">MPDHQWRITKYDPALRSDSGRFTGKTWTSVWDIGTPFDGKLTVEEYLRVESAYSKSAASFAVESSAFQVSISDFEISTSNQAELTALGLPEIPWKPPEEGSVIPVNRIQDLVRIALREIAWFKIQTHSFFIHFGHDFYMYIGSDTACDSSRDLARLHGLFVEDFRSPYS</sequence>